<dbReference type="Pfam" id="PF00177">
    <property type="entry name" value="Ribosomal_S7"/>
    <property type="match status" value="1"/>
</dbReference>
<proteinExistence type="inferred from homology"/>
<evidence type="ECO:0000256" key="2">
    <source>
        <dbReference type="ARBA" id="ARBA00022555"/>
    </source>
</evidence>
<dbReference type="InterPro" id="IPR023798">
    <property type="entry name" value="Ribosomal_uS7_dom"/>
</dbReference>
<dbReference type="PIRSF" id="PIRSF002122">
    <property type="entry name" value="RPS7p_RPS7a_RPS5e_RPS7o"/>
    <property type="match status" value="1"/>
</dbReference>
<dbReference type="GO" id="GO:0015935">
    <property type="term" value="C:small ribosomal subunit"/>
    <property type="evidence" value="ECO:0007669"/>
    <property type="project" value="InterPro"/>
</dbReference>
<dbReference type="GO" id="GO:0003735">
    <property type="term" value="F:structural constituent of ribosome"/>
    <property type="evidence" value="ECO:0007669"/>
    <property type="project" value="InterPro"/>
</dbReference>
<keyword evidence="2 7" id="KW-0820">tRNA-binding</keyword>
<dbReference type="CDD" id="cd14869">
    <property type="entry name" value="uS7_Bacteria"/>
    <property type="match status" value="1"/>
</dbReference>
<accession>A0A940N0P0</accession>
<keyword evidence="3 7" id="KW-0699">rRNA-binding</keyword>
<comment type="caution">
    <text evidence="10">The sequence shown here is derived from an EMBL/GenBank/DDBJ whole genome shotgun (WGS) entry which is preliminary data.</text>
</comment>
<evidence type="ECO:0000259" key="9">
    <source>
        <dbReference type="Pfam" id="PF00177"/>
    </source>
</evidence>
<evidence type="ECO:0000256" key="3">
    <source>
        <dbReference type="ARBA" id="ARBA00022730"/>
    </source>
</evidence>
<dbReference type="InterPro" id="IPR036823">
    <property type="entry name" value="Ribosomal_uS7_dom_sf"/>
</dbReference>
<dbReference type="GO" id="GO:0019843">
    <property type="term" value="F:rRNA binding"/>
    <property type="evidence" value="ECO:0007669"/>
    <property type="project" value="UniProtKB-UniRule"/>
</dbReference>
<sequence>MSRRHRAEKREVLPDPKFGDLVLSRFMNVLMYDGKKSIAEGIVYGAMDTLKKRGGANSDPLRLFHEAMDNVKPAVEVRSRRVGGATYQVPVEVRPERRQALAIRWIIESARKRGEHTMEDRLSAELMDAANNRGSAVKKREDTHRMAEANKAFSHYRW</sequence>
<comment type="similarity">
    <text evidence="1 7 8">Belongs to the universal ribosomal protein uS7 family.</text>
</comment>
<dbReference type="Gene3D" id="1.10.455.10">
    <property type="entry name" value="Ribosomal protein S7 domain"/>
    <property type="match status" value="1"/>
</dbReference>
<evidence type="ECO:0000256" key="6">
    <source>
        <dbReference type="ARBA" id="ARBA00023274"/>
    </source>
</evidence>
<dbReference type="SUPFAM" id="SSF47973">
    <property type="entry name" value="Ribosomal protein S7"/>
    <property type="match status" value="1"/>
</dbReference>
<evidence type="ECO:0000256" key="7">
    <source>
        <dbReference type="HAMAP-Rule" id="MF_00480"/>
    </source>
</evidence>
<keyword evidence="4 7" id="KW-0694">RNA-binding</keyword>
<evidence type="ECO:0000256" key="5">
    <source>
        <dbReference type="ARBA" id="ARBA00022980"/>
    </source>
</evidence>
<evidence type="ECO:0000256" key="8">
    <source>
        <dbReference type="RuleBase" id="RU003619"/>
    </source>
</evidence>
<dbReference type="HAMAP" id="MF_00480_B">
    <property type="entry name" value="Ribosomal_uS7_B"/>
    <property type="match status" value="1"/>
</dbReference>
<reference evidence="10" key="1">
    <citation type="submission" date="2021-03" db="EMBL/GenBank/DDBJ databases">
        <authorList>
            <person name="So Y."/>
        </authorList>
    </citation>
    <scope>NUCLEOTIDE SEQUENCE</scope>
    <source>
        <strain evidence="10">SG15</strain>
    </source>
</reference>
<comment type="function">
    <text evidence="7">One of the primary rRNA binding proteins, it binds directly to 16S rRNA where it nucleates assembly of the head domain of the 30S subunit. Is located at the subunit interface close to the decoding center, probably blocks exit of the E-site tRNA.</text>
</comment>
<dbReference type="FunFam" id="1.10.455.10:FF:000001">
    <property type="entry name" value="30S ribosomal protein S7"/>
    <property type="match status" value="1"/>
</dbReference>
<keyword evidence="5 7" id="KW-0689">Ribosomal protein</keyword>
<dbReference type="PROSITE" id="PS00052">
    <property type="entry name" value="RIBOSOMAL_S7"/>
    <property type="match status" value="1"/>
</dbReference>
<dbReference type="InterPro" id="IPR005717">
    <property type="entry name" value="Ribosomal_uS7_bac/org-type"/>
</dbReference>
<dbReference type="InterPro" id="IPR020606">
    <property type="entry name" value="Ribosomal_uS7_CS"/>
</dbReference>
<evidence type="ECO:0000256" key="4">
    <source>
        <dbReference type="ARBA" id="ARBA00022884"/>
    </source>
</evidence>
<organism evidence="10 11">
    <name type="scientific">Roseomonas indoligenes</name>
    <dbReference type="NCBI Taxonomy" id="2820811"/>
    <lineage>
        <taxon>Bacteria</taxon>
        <taxon>Pseudomonadati</taxon>
        <taxon>Pseudomonadota</taxon>
        <taxon>Alphaproteobacteria</taxon>
        <taxon>Acetobacterales</taxon>
        <taxon>Roseomonadaceae</taxon>
        <taxon>Roseomonas</taxon>
    </lineage>
</organism>
<dbReference type="GO" id="GO:0000049">
    <property type="term" value="F:tRNA binding"/>
    <property type="evidence" value="ECO:0007669"/>
    <property type="project" value="UniProtKB-UniRule"/>
</dbReference>
<evidence type="ECO:0000313" key="11">
    <source>
        <dbReference type="Proteomes" id="UP000677537"/>
    </source>
</evidence>
<keyword evidence="11" id="KW-1185">Reference proteome</keyword>
<dbReference type="InterPro" id="IPR000235">
    <property type="entry name" value="Ribosomal_uS7"/>
</dbReference>
<dbReference type="PANTHER" id="PTHR11205">
    <property type="entry name" value="RIBOSOMAL PROTEIN S7"/>
    <property type="match status" value="1"/>
</dbReference>
<dbReference type="RefSeq" id="WP_209375117.1">
    <property type="nucleotide sequence ID" value="NZ_JAGIZA010000010.1"/>
</dbReference>
<keyword evidence="6 7" id="KW-0687">Ribonucleoprotein</keyword>
<name>A0A940N0P0_9PROT</name>
<dbReference type="GO" id="GO:0006412">
    <property type="term" value="P:translation"/>
    <property type="evidence" value="ECO:0007669"/>
    <property type="project" value="UniProtKB-UniRule"/>
</dbReference>
<dbReference type="NCBIfam" id="TIGR01029">
    <property type="entry name" value="rpsG_bact"/>
    <property type="match status" value="1"/>
</dbReference>
<dbReference type="AlphaFoldDB" id="A0A940N0P0"/>
<dbReference type="EMBL" id="JAGIZA010000010">
    <property type="protein sequence ID" value="MBP0494364.1"/>
    <property type="molecule type" value="Genomic_DNA"/>
</dbReference>
<dbReference type="Proteomes" id="UP000677537">
    <property type="component" value="Unassembled WGS sequence"/>
</dbReference>
<comment type="subunit">
    <text evidence="7">Part of the 30S ribosomal subunit. Contacts proteins S9 and S11.</text>
</comment>
<protein>
    <recommendedName>
        <fullName evidence="7">Small ribosomal subunit protein uS7</fullName>
    </recommendedName>
</protein>
<gene>
    <name evidence="7 10" type="primary">rpsG</name>
    <name evidence="10" type="ORF">J5Y10_16390</name>
</gene>
<evidence type="ECO:0000256" key="1">
    <source>
        <dbReference type="ARBA" id="ARBA00007151"/>
    </source>
</evidence>
<feature type="domain" description="Small ribosomal subunit protein uS7" evidence="9">
    <location>
        <begin position="2"/>
        <end position="151"/>
    </location>
</feature>
<evidence type="ECO:0000313" key="10">
    <source>
        <dbReference type="EMBL" id="MBP0494364.1"/>
    </source>
</evidence>